<feature type="region of interest" description="Disordered" evidence="1">
    <location>
        <begin position="111"/>
        <end position="130"/>
    </location>
</feature>
<gene>
    <name evidence="2" type="ORF">LPLAT_LOCUS2419</name>
</gene>
<dbReference type="AlphaFoldDB" id="A0AAV2N8E5"/>
<organism evidence="2 3">
    <name type="scientific">Lasius platythorax</name>
    <dbReference type="NCBI Taxonomy" id="488582"/>
    <lineage>
        <taxon>Eukaryota</taxon>
        <taxon>Metazoa</taxon>
        <taxon>Ecdysozoa</taxon>
        <taxon>Arthropoda</taxon>
        <taxon>Hexapoda</taxon>
        <taxon>Insecta</taxon>
        <taxon>Pterygota</taxon>
        <taxon>Neoptera</taxon>
        <taxon>Endopterygota</taxon>
        <taxon>Hymenoptera</taxon>
        <taxon>Apocrita</taxon>
        <taxon>Aculeata</taxon>
        <taxon>Formicoidea</taxon>
        <taxon>Formicidae</taxon>
        <taxon>Formicinae</taxon>
        <taxon>Lasius</taxon>
        <taxon>Lasius</taxon>
    </lineage>
</organism>
<proteinExistence type="predicted"/>
<dbReference type="EMBL" id="OZ034834">
    <property type="protein sequence ID" value="CAL1676182.1"/>
    <property type="molecule type" value="Genomic_DNA"/>
</dbReference>
<evidence type="ECO:0000256" key="1">
    <source>
        <dbReference type="SAM" id="MobiDB-lite"/>
    </source>
</evidence>
<name>A0AAV2N8E5_9HYME</name>
<keyword evidence="3" id="KW-1185">Reference proteome</keyword>
<reference evidence="2" key="1">
    <citation type="submission" date="2024-04" db="EMBL/GenBank/DDBJ databases">
        <authorList>
            <consortium name="Molecular Ecology Group"/>
        </authorList>
    </citation>
    <scope>NUCLEOTIDE SEQUENCE</scope>
</reference>
<accession>A0AAV2N8E5</accession>
<feature type="compositionally biased region" description="Basic and acidic residues" evidence="1">
    <location>
        <begin position="116"/>
        <end position="130"/>
    </location>
</feature>
<dbReference type="Proteomes" id="UP001497644">
    <property type="component" value="Chromosome 11"/>
</dbReference>
<evidence type="ECO:0000313" key="3">
    <source>
        <dbReference type="Proteomes" id="UP001497644"/>
    </source>
</evidence>
<evidence type="ECO:0000313" key="2">
    <source>
        <dbReference type="EMBL" id="CAL1676182.1"/>
    </source>
</evidence>
<protein>
    <submittedName>
        <fullName evidence="2">Uncharacterized protein</fullName>
    </submittedName>
</protein>
<sequence>MSDRRIAASPREGFIAVISDATRAILFSYPGMASSPEIYEASQRRGRIGFSRAMKKGKRPFGLSDKAEYSGARDRRGADQHCVHYDSAAGHHTDFARKVKTRKQEASIHSSLMQKILKEDTSQEEGSRRV</sequence>